<gene>
    <name evidence="1" type="ORF">H0A68_18630</name>
</gene>
<dbReference type="InterPro" id="IPR037042">
    <property type="entry name" value="YdaT-like_sf"/>
</dbReference>
<comment type="caution">
    <text evidence="1">The sequence shown here is derived from an EMBL/GenBank/DDBJ whole genome shotgun (WGS) entry which is preliminary data.</text>
</comment>
<proteinExistence type="predicted"/>
<dbReference type="Proteomes" id="UP000580517">
    <property type="component" value="Unassembled WGS sequence"/>
</dbReference>
<keyword evidence="2" id="KW-1185">Reference proteome</keyword>
<organism evidence="1 2">
    <name type="scientific">Allopusillimonas soli</name>
    <dbReference type="NCBI Taxonomy" id="659016"/>
    <lineage>
        <taxon>Bacteria</taxon>
        <taxon>Pseudomonadati</taxon>
        <taxon>Pseudomonadota</taxon>
        <taxon>Betaproteobacteria</taxon>
        <taxon>Burkholderiales</taxon>
        <taxon>Alcaligenaceae</taxon>
        <taxon>Allopusillimonas</taxon>
    </lineage>
</organism>
<dbReference type="OrthoDB" id="8595864at2"/>
<accession>A0A853FLW6</accession>
<evidence type="ECO:0008006" key="3">
    <source>
        <dbReference type="Google" id="ProtNLM"/>
    </source>
</evidence>
<reference evidence="1 2" key="1">
    <citation type="submission" date="2020-07" db="EMBL/GenBank/DDBJ databases">
        <title>Taxonomic revisions and descriptions of new bacterial species based on genomic comparisons in the high-G+C-content subgroup of the family Alcaligenaceae.</title>
        <authorList>
            <person name="Szabo A."/>
            <person name="Felfoldi T."/>
        </authorList>
    </citation>
    <scope>NUCLEOTIDE SEQUENCE [LARGE SCALE GENOMIC DNA]</scope>
    <source>
        <strain evidence="1 2">DSM 25264</strain>
    </source>
</reference>
<dbReference type="RefSeq" id="WP_129971424.1">
    <property type="nucleotide sequence ID" value="NZ_JACCEW010000008.1"/>
</dbReference>
<dbReference type="EMBL" id="JACCEW010000008">
    <property type="protein sequence ID" value="NYT38896.1"/>
    <property type="molecule type" value="Genomic_DNA"/>
</dbReference>
<evidence type="ECO:0000313" key="2">
    <source>
        <dbReference type="Proteomes" id="UP000580517"/>
    </source>
</evidence>
<protein>
    <recommendedName>
        <fullName evidence="3">Bacterial toxin YdaT domain-containing protein</fullName>
    </recommendedName>
</protein>
<dbReference type="AlphaFoldDB" id="A0A853FLW6"/>
<dbReference type="Gene3D" id="1.10.3600.10">
    <property type="entry name" value="Putative bacterial toxin ydaT"/>
    <property type="match status" value="1"/>
</dbReference>
<name>A0A853FLW6_9BURK</name>
<evidence type="ECO:0000313" key="1">
    <source>
        <dbReference type="EMBL" id="NYT38896.1"/>
    </source>
</evidence>
<sequence length="189" mass="21122">MRNVSQTLIGILREEISEYRRIHRKSRETIAQMVVEAHEHLGADITTGIRFEPKTVDTFERTKVNADRIFRWLDDETKDSTLLPANCLISLLAGMPEEVQRRILDRALLPLGFAVRARALPQPLVPFSAAVATQLMREQNDAAVAATGLIDGFDRSELEKAHQQASEAIDAGMKFRAMVEAHMAEAEAS</sequence>